<keyword evidence="10" id="KW-0282">Flagellum</keyword>
<dbReference type="GO" id="GO:0071973">
    <property type="term" value="P:bacterial-type flagellum-dependent cell motility"/>
    <property type="evidence" value="ECO:0007669"/>
    <property type="project" value="InterPro"/>
</dbReference>
<dbReference type="EMBL" id="CP059851">
    <property type="protein sequence ID" value="QMW23687.1"/>
    <property type="molecule type" value="Genomic_DNA"/>
</dbReference>
<organism evidence="10 11">
    <name type="scientific">Sandaracinobacteroides saxicola</name>
    <dbReference type="NCBI Taxonomy" id="2759707"/>
    <lineage>
        <taxon>Bacteria</taxon>
        <taxon>Pseudomonadati</taxon>
        <taxon>Pseudomonadota</taxon>
        <taxon>Alphaproteobacteria</taxon>
        <taxon>Sphingomonadales</taxon>
        <taxon>Sphingosinicellaceae</taxon>
        <taxon>Sandaracinobacteroides</taxon>
    </lineage>
</organism>
<keyword evidence="11" id="KW-1185">Reference proteome</keyword>
<evidence type="ECO:0000256" key="3">
    <source>
        <dbReference type="ARBA" id="ARBA00021897"/>
    </source>
</evidence>
<dbReference type="Proteomes" id="UP000515292">
    <property type="component" value="Chromosome"/>
</dbReference>
<dbReference type="GO" id="GO:0006935">
    <property type="term" value="P:chemotaxis"/>
    <property type="evidence" value="ECO:0007669"/>
    <property type="project" value="UniProtKB-KW"/>
</dbReference>
<feature type="domain" description="Flagellar motor switch protein FliN-like C-terminal" evidence="9">
    <location>
        <begin position="46"/>
        <end position="109"/>
    </location>
</feature>
<dbReference type="KEGG" id="sand:H3309_04140"/>
<keyword evidence="10" id="KW-0966">Cell projection</keyword>
<dbReference type="AlphaFoldDB" id="A0A7G5IJZ5"/>
<evidence type="ECO:0000259" key="9">
    <source>
        <dbReference type="Pfam" id="PF01052"/>
    </source>
</evidence>
<name>A0A7G5IJZ5_9SPHN</name>
<feature type="compositionally biased region" description="Low complexity" evidence="8">
    <location>
        <begin position="18"/>
        <end position="28"/>
    </location>
</feature>
<dbReference type="Pfam" id="PF01052">
    <property type="entry name" value="FliMN_C"/>
    <property type="match status" value="1"/>
</dbReference>
<feature type="region of interest" description="Disordered" evidence="8">
    <location>
        <begin position="1"/>
        <end position="29"/>
    </location>
</feature>
<evidence type="ECO:0000256" key="4">
    <source>
        <dbReference type="ARBA" id="ARBA00022475"/>
    </source>
</evidence>
<reference evidence="10 11" key="1">
    <citation type="submission" date="2020-07" db="EMBL/GenBank/DDBJ databases">
        <title>Complete genome sequence for Sandaracinobacter sp. M6.</title>
        <authorList>
            <person name="Tang Y."/>
            <person name="Liu Q."/>
            <person name="Guo Z."/>
            <person name="Lei P."/>
            <person name="Huang B."/>
        </authorList>
    </citation>
    <scope>NUCLEOTIDE SEQUENCE [LARGE SCALE GENOMIC DNA]</scope>
    <source>
        <strain evidence="10 11">M6</strain>
    </source>
</reference>
<dbReference type="InterPro" id="IPR051469">
    <property type="entry name" value="FliN/MopA/SpaO"/>
</dbReference>
<accession>A0A7G5IJZ5</accession>
<evidence type="ECO:0000256" key="2">
    <source>
        <dbReference type="ARBA" id="ARBA00009226"/>
    </source>
</evidence>
<keyword evidence="7" id="KW-0472">Membrane</keyword>
<dbReference type="GO" id="GO:0003774">
    <property type="term" value="F:cytoskeletal motor activity"/>
    <property type="evidence" value="ECO:0007669"/>
    <property type="project" value="InterPro"/>
</dbReference>
<dbReference type="PANTHER" id="PTHR43484">
    <property type="match status" value="1"/>
</dbReference>
<protein>
    <recommendedName>
        <fullName evidence="3">Flagellar motor switch protein FliN</fullName>
    </recommendedName>
</protein>
<gene>
    <name evidence="10" type="ORF">H3309_04140</name>
</gene>
<dbReference type="PRINTS" id="PR00956">
    <property type="entry name" value="FLGMOTORFLIN"/>
</dbReference>
<dbReference type="GO" id="GO:0005886">
    <property type="term" value="C:plasma membrane"/>
    <property type="evidence" value="ECO:0007669"/>
    <property type="project" value="UniProtKB-SubCell"/>
</dbReference>
<comment type="subcellular location">
    <subcellularLocation>
        <location evidence="1">Cell membrane</location>
        <topology evidence="1">Peripheral membrane protein</topology>
        <orientation evidence="1">Cytoplasmic side</orientation>
    </subcellularLocation>
</comment>
<dbReference type="PANTHER" id="PTHR43484:SF1">
    <property type="entry name" value="FLAGELLAR MOTOR SWITCH PROTEIN FLIN"/>
    <property type="match status" value="1"/>
</dbReference>
<proteinExistence type="inferred from homology"/>
<dbReference type="InterPro" id="IPR001172">
    <property type="entry name" value="FliN_T3SS_HrcQb"/>
</dbReference>
<dbReference type="Gene3D" id="2.30.330.10">
    <property type="entry name" value="SpoA-like"/>
    <property type="match status" value="1"/>
</dbReference>
<evidence type="ECO:0000256" key="1">
    <source>
        <dbReference type="ARBA" id="ARBA00004413"/>
    </source>
</evidence>
<evidence type="ECO:0000256" key="6">
    <source>
        <dbReference type="ARBA" id="ARBA00022779"/>
    </source>
</evidence>
<comment type="similarity">
    <text evidence="2">Belongs to the FliN/MopA/SpaO family.</text>
</comment>
<keyword evidence="5" id="KW-0145">Chemotaxis</keyword>
<keyword evidence="4" id="KW-1003">Cell membrane</keyword>
<evidence type="ECO:0000256" key="8">
    <source>
        <dbReference type="SAM" id="MobiDB-lite"/>
    </source>
</evidence>
<dbReference type="InterPro" id="IPR036429">
    <property type="entry name" value="SpoA-like_sf"/>
</dbReference>
<evidence type="ECO:0000256" key="7">
    <source>
        <dbReference type="ARBA" id="ARBA00023136"/>
    </source>
</evidence>
<dbReference type="GO" id="GO:0009425">
    <property type="term" value="C:bacterial-type flagellum basal body"/>
    <property type="evidence" value="ECO:0007669"/>
    <property type="project" value="InterPro"/>
</dbReference>
<dbReference type="SUPFAM" id="SSF101801">
    <property type="entry name" value="Surface presentation of antigens (SPOA)"/>
    <property type="match status" value="1"/>
</dbReference>
<evidence type="ECO:0000313" key="10">
    <source>
        <dbReference type="EMBL" id="QMW23687.1"/>
    </source>
</evidence>
<dbReference type="RefSeq" id="WP_182297510.1">
    <property type="nucleotide sequence ID" value="NZ_CP059851.1"/>
</dbReference>
<evidence type="ECO:0000313" key="11">
    <source>
        <dbReference type="Proteomes" id="UP000515292"/>
    </source>
</evidence>
<keyword evidence="10" id="KW-0969">Cilium</keyword>
<keyword evidence="6" id="KW-0283">Flagellar rotation</keyword>
<dbReference type="InterPro" id="IPR001543">
    <property type="entry name" value="FliN-like_C"/>
</dbReference>
<evidence type="ECO:0000256" key="5">
    <source>
        <dbReference type="ARBA" id="ARBA00022500"/>
    </source>
</evidence>
<sequence>MSSDPQTMPMSDEDDASAADSPTASSGDFVAMHGNTAVSAVAAATLWEIPVPLRVVLARTRMSIARLLALKEGDEIRLERRVGEPVDIYVHDRIIGRGELISVDDDTIGVSFIDIAKPR</sequence>